<feature type="region of interest" description="Disordered" evidence="1">
    <location>
        <begin position="136"/>
        <end position="166"/>
    </location>
</feature>
<accession>B8BR96</accession>
<dbReference type="Proteomes" id="UP000001449">
    <property type="component" value="Chromosome 1"/>
</dbReference>
<dbReference type="AlphaFoldDB" id="B8BR96"/>
<evidence type="ECO:0000313" key="2">
    <source>
        <dbReference type="EMBL" id="EED95925.1"/>
    </source>
</evidence>
<feature type="region of interest" description="Disordered" evidence="1">
    <location>
        <begin position="46"/>
        <end position="82"/>
    </location>
</feature>
<dbReference type="RefSeq" id="XP_002286284.1">
    <property type="nucleotide sequence ID" value="XM_002286248.1"/>
</dbReference>
<protein>
    <submittedName>
        <fullName evidence="2">Uncharacterized protein</fullName>
    </submittedName>
</protein>
<evidence type="ECO:0000313" key="3">
    <source>
        <dbReference type="Proteomes" id="UP000001449"/>
    </source>
</evidence>
<dbReference type="HOGENOM" id="CLU_334210_0_0_1"/>
<dbReference type="InParanoid" id="B8BR96"/>
<feature type="compositionally biased region" description="Low complexity" evidence="1">
    <location>
        <begin position="197"/>
        <end position="211"/>
    </location>
</feature>
<dbReference type="KEGG" id="tps:THAPSDRAFT_1551"/>
<organism evidence="2 3">
    <name type="scientific">Thalassiosira pseudonana</name>
    <name type="common">Marine diatom</name>
    <name type="synonym">Cyclotella nana</name>
    <dbReference type="NCBI Taxonomy" id="35128"/>
    <lineage>
        <taxon>Eukaryota</taxon>
        <taxon>Sar</taxon>
        <taxon>Stramenopiles</taxon>
        <taxon>Ochrophyta</taxon>
        <taxon>Bacillariophyta</taxon>
        <taxon>Coscinodiscophyceae</taxon>
        <taxon>Thalassiosirophycidae</taxon>
        <taxon>Thalassiosirales</taxon>
        <taxon>Thalassiosiraceae</taxon>
        <taxon>Thalassiosira</taxon>
    </lineage>
</organism>
<feature type="compositionally biased region" description="Polar residues" evidence="1">
    <location>
        <begin position="563"/>
        <end position="582"/>
    </location>
</feature>
<proteinExistence type="predicted"/>
<evidence type="ECO:0000256" key="1">
    <source>
        <dbReference type="SAM" id="MobiDB-lite"/>
    </source>
</evidence>
<feature type="compositionally biased region" description="Low complexity" evidence="1">
    <location>
        <begin position="705"/>
        <end position="736"/>
    </location>
</feature>
<feature type="compositionally biased region" description="Polar residues" evidence="1">
    <location>
        <begin position="764"/>
        <end position="775"/>
    </location>
</feature>
<reference evidence="2 3" key="2">
    <citation type="journal article" date="2008" name="Nature">
        <title>The Phaeodactylum genome reveals the evolutionary history of diatom genomes.</title>
        <authorList>
            <person name="Bowler C."/>
            <person name="Allen A.E."/>
            <person name="Badger J.H."/>
            <person name="Grimwood J."/>
            <person name="Jabbari K."/>
            <person name="Kuo A."/>
            <person name="Maheswari U."/>
            <person name="Martens C."/>
            <person name="Maumus F."/>
            <person name="Otillar R.P."/>
            <person name="Rayko E."/>
            <person name="Salamov A."/>
            <person name="Vandepoele K."/>
            <person name="Beszteri B."/>
            <person name="Gruber A."/>
            <person name="Heijde M."/>
            <person name="Katinka M."/>
            <person name="Mock T."/>
            <person name="Valentin K."/>
            <person name="Verret F."/>
            <person name="Berges J.A."/>
            <person name="Brownlee C."/>
            <person name="Cadoret J.P."/>
            <person name="Chiovitti A."/>
            <person name="Choi C.J."/>
            <person name="Coesel S."/>
            <person name="De Martino A."/>
            <person name="Detter J.C."/>
            <person name="Durkin C."/>
            <person name="Falciatore A."/>
            <person name="Fournet J."/>
            <person name="Haruta M."/>
            <person name="Huysman M.J."/>
            <person name="Jenkins B.D."/>
            <person name="Jiroutova K."/>
            <person name="Jorgensen R.E."/>
            <person name="Joubert Y."/>
            <person name="Kaplan A."/>
            <person name="Kroger N."/>
            <person name="Kroth P.G."/>
            <person name="La Roche J."/>
            <person name="Lindquist E."/>
            <person name="Lommer M."/>
            <person name="Martin-Jezequel V."/>
            <person name="Lopez P.J."/>
            <person name="Lucas S."/>
            <person name="Mangogna M."/>
            <person name="McGinnis K."/>
            <person name="Medlin L.K."/>
            <person name="Montsant A."/>
            <person name="Oudot-Le Secq M.P."/>
            <person name="Napoli C."/>
            <person name="Obornik M."/>
            <person name="Parker M.S."/>
            <person name="Petit J.L."/>
            <person name="Porcel B.M."/>
            <person name="Poulsen N."/>
            <person name="Robison M."/>
            <person name="Rychlewski L."/>
            <person name="Rynearson T.A."/>
            <person name="Schmutz J."/>
            <person name="Shapiro H."/>
            <person name="Siaut M."/>
            <person name="Stanley M."/>
            <person name="Sussman M.R."/>
            <person name="Taylor A.R."/>
            <person name="Vardi A."/>
            <person name="von Dassow P."/>
            <person name="Vyverman W."/>
            <person name="Willis A."/>
            <person name="Wyrwicz L.S."/>
            <person name="Rokhsar D.S."/>
            <person name="Weissenbach J."/>
            <person name="Armbrust E.V."/>
            <person name="Green B.R."/>
            <person name="Van de Peer Y."/>
            <person name="Grigoriev I.V."/>
        </authorList>
    </citation>
    <scope>NUCLEOTIDE SEQUENCE [LARGE SCALE GENOMIC DNA]</scope>
    <source>
        <strain evidence="2 3">CCMP1335</strain>
    </source>
</reference>
<reference evidence="2 3" key="1">
    <citation type="journal article" date="2004" name="Science">
        <title>The genome of the diatom Thalassiosira pseudonana: ecology, evolution, and metabolism.</title>
        <authorList>
            <person name="Armbrust E.V."/>
            <person name="Berges J.A."/>
            <person name="Bowler C."/>
            <person name="Green B.R."/>
            <person name="Martinez D."/>
            <person name="Putnam N.H."/>
            <person name="Zhou S."/>
            <person name="Allen A.E."/>
            <person name="Apt K.E."/>
            <person name="Bechner M."/>
            <person name="Brzezinski M.A."/>
            <person name="Chaal B.K."/>
            <person name="Chiovitti A."/>
            <person name="Davis A.K."/>
            <person name="Demarest M.S."/>
            <person name="Detter J.C."/>
            <person name="Glavina T."/>
            <person name="Goodstein D."/>
            <person name="Hadi M.Z."/>
            <person name="Hellsten U."/>
            <person name="Hildebrand M."/>
            <person name="Jenkins B.D."/>
            <person name="Jurka J."/>
            <person name="Kapitonov V.V."/>
            <person name="Kroger N."/>
            <person name="Lau W.W."/>
            <person name="Lane T.W."/>
            <person name="Larimer F.W."/>
            <person name="Lippmeier J.C."/>
            <person name="Lucas S."/>
            <person name="Medina M."/>
            <person name="Montsant A."/>
            <person name="Obornik M."/>
            <person name="Parker M.S."/>
            <person name="Palenik B."/>
            <person name="Pazour G.J."/>
            <person name="Richardson P.M."/>
            <person name="Rynearson T.A."/>
            <person name="Saito M.A."/>
            <person name="Schwartz D.C."/>
            <person name="Thamatrakoln K."/>
            <person name="Valentin K."/>
            <person name="Vardi A."/>
            <person name="Wilkerson F.P."/>
            <person name="Rokhsar D.S."/>
        </authorList>
    </citation>
    <scope>NUCLEOTIDE SEQUENCE [LARGE SCALE GENOMIC DNA]</scope>
    <source>
        <strain evidence="2 3">CCMP1335</strain>
    </source>
</reference>
<sequence>MSTGAPDPTPKKRRPRKKKEVVLDEETDRQERELRMKIAQSLHNQYASRTQVETEEVNLQQKQRQRGYSDDSGGGGGGGQIMYNDFMMMTQQQQMMGRGMVGLCDQSNGMQGQNHVGVNNNMMGYQQQQQGQYGFHNNMQQNDDQRNGPGQGGGGINNGGGGMGSYEMQANVKMQMMQQHFQEQEQRKMQLQLNNNWRQQQQLQSDDNQQQYRTQNSHSPLYYSGKNGEDMKGSGLSREEIMRQLRMEHERLLGEAQKRRDAMNEEGNANLSEGGNMNNMYCNPTMDNGNMNEGGMPMNYCQQVPNQNNNFSQQHSQEVFQNEYYPSQQQGNYQYQRNNGVQQNAQRVQQIDFTQNQNYIGLSESLIAQNKPIRAASETAYYQQNNGYQYQQEQRSRSQGDIAYQKQSLYQHNALPNSEPMMSLGDNLCQSSETPTLSNISQNAPSQERLEHDQLFELQQKLLKDSAAMMNFENQRQKTNNTSQHQNQGGAQEQVFHKVFHTSNKTPNEVIELDTSVSDIESWLKASGKSSLGGNSSMGFYSVGNMSASFSSLADGPVIVDTFTSNNQKEPSSESGKQSAEKASQYRDSVVDLAPINEDGSDSDRPDVLGDVLEKSDRSAASGNSLMMSLAEGDLLDSNFMGHGAFNKSGMNKSMDLMMSLDSITYNALMSQSKSGIDMNVSLSEFLDTDNEPTAGDGGGKAKAKPPQGHRMSSLSSTSQSKGSKSSSLSSNNQSSVGKESVASRGSRRGRRIPNENERPSIMSEISNWTQSNPFDDSEYSGDAPATYTAPTRRQKDPPSSSQRPNFTIDTAEADALHDSVDVSLSMMSSIMSEDLSQSLQSLQITLEKREESDK</sequence>
<feature type="region of interest" description="Disordered" evidence="1">
    <location>
        <begin position="688"/>
        <end position="813"/>
    </location>
</feature>
<dbReference type="OMA" id="ANSECQV"/>
<keyword evidence="3" id="KW-1185">Reference proteome</keyword>
<feature type="compositionally biased region" description="Polar residues" evidence="1">
    <location>
        <begin position="46"/>
        <end position="62"/>
    </location>
</feature>
<feature type="region of interest" description="Disordered" evidence="1">
    <location>
        <begin position="197"/>
        <end position="234"/>
    </location>
</feature>
<dbReference type="GeneID" id="7443118"/>
<dbReference type="eggNOG" id="ENOG502QZDP">
    <property type="taxonomic scope" value="Eukaryota"/>
</dbReference>
<name>B8BR96_THAPS</name>
<gene>
    <name evidence="2" type="ORF">THAPSDRAFT_1551</name>
</gene>
<dbReference type="PaxDb" id="35128-Thaps1551"/>
<feature type="region of interest" description="Disordered" evidence="1">
    <location>
        <begin position="563"/>
        <end position="585"/>
    </location>
</feature>
<feature type="compositionally biased region" description="Polar residues" evidence="1">
    <location>
        <begin position="798"/>
        <end position="809"/>
    </location>
</feature>
<feature type="compositionally biased region" description="Gly residues" evidence="1">
    <location>
        <begin position="149"/>
        <end position="164"/>
    </location>
</feature>
<dbReference type="EMBL" id="CM000638">
    <property type="protein sequence ID" value="EED95925.1"/>
    <property type="molecule type" value="Genomic_DNA"/>
</dbReference>
<feature type="region of interest" description="Disordered" evidence="1">
    <location>
        <begin position="1"/>
        <end position="31"/>
    </location>
</feature>